<dbReference type="PRINTS" id="PR00783">
    <property type="entry name" value="MINTRINSICP"/>
</dbReference>
<evidence type="ECO:0000313" key="9">
    <source>
        <dbReference type="Proteomes" id="UP001341840"/>
    </source>
</evidence>
<dbReference type="Pfam" id="PF00230">
    <property type="entry name" value="MIP"/>
    <property type="match status" value="1"/>
</dbReference>
<organism evidence="8 9">
    <name type="scientific">Stylosanthes scabra</name>
    <dbReference type="NCBI Taxonomy" id="79078"/>
    <lineage>
        <taxon>Eukaryota</taxon>
        <taxon>Viridiplantae</taxon>
        <taxon>Streptophyta</taxon>
        <taxon>Embryophyta</taxon>
        <taxon>Tracheophyta</taxon>
        <taxon>Spermatophyta</taxon>
        <taxon>Magnoliopsida</taxon>
        <taxon>eudicotyledons</taxon>
        <taxon>Gunneridae</taxon>
        <taxon>Pentapetalae</taxon>
        <taxon>rosids</taxon>
        <taxon>fabids</taxon>
        <taxon>Fabales</taxon>
        <taxon>Fabaceae</taxon>
        <taxon>Papilionoideae</taxon>
        <taxon>50 kb inversion clade</taxon>
        <taxon>dalbergioids sensu lato</taxon>
        <taxon>Dalbergieae</taxon>
        <taxon>Pterocarpus clade</taxon>
        <taxon>Stylosanthes</taxon>
    </lineage>
</organism>
<evidence type="ECO:0000256" key="5">
    <source>
        <dbReference type="ARBA" id="ARBA00023136"/>
    </source>
</evidence>
<reference evidence="8 9" key="1">
    <citation type="journal article" date="2023" name="Plants (Basel)">
        <title>Bridging the Gap: Combining Genomics and Transcriptomics Approaches to Understand Stylosanthes scabra, an Orphan Legume from the Brazilian Caatinga.</title>
        <authorList>
            <person name="Ferreira-Neto J.R.C."/>
            <person name="da Silva M.D."/>
            <person name="Binneck E."/>
            <person name="de Melo N.F."/>
            <person name="da Silva R.H."/>
            <person name="de Melo A.L.T.M."/>
            <person name="Pandolfi V."/>
            <person name="Bustamante F.O."/>
            <person name="Brasileiro-Vidal A.C."/>
            <person name="Benko-Iseppon A.M."/>
        </authorList>
    </citation>
    <scope>NUCLEOTIDE SEQUENCE [LARGE SCALE GENOMIC DNA]</scope>
    <source>
        <tissue evidence="8">Leaves</tissue>
    </source>
</reference>
<dbReference type="InterPro" id="IPR000425">
    <property type="entry name" value="MIP"/>
</dbReference>
<feature type="transmembrane region" description="Helical" evidence="7">
    <location>
        <begin position="70"/>
        <end position="91"/>
    </location>
</feature>
<dbReference type="PANTHER" id="PTHR45724:SF23">
    <property type="entry name" value="AQUAPORIN NIP4-1-RELATED"/>
    <property type="match status" value="1"/>
</dbReference>
<keyword evidence="3 6" id="KW-0812">Transmembrane</keyword>
<keyword evidence="4 7" id="KW-1133">Transmembrane helix</keyword>
<dbReference type="PROSITE" id="PS00221">
    <property type="entry name" value="MIP"/>
    <property type="match status" value="1"/>
</dbReference>
<dbReference type="Proteomes" id="UP001341840">
    <property type="component" value="Unassembled WGS sequence"/>
</dbReference>
<feature type="transmembrane region" description="Helical" evidence="7">
    <location>
        <begin position="160"/>
        <end position="178"/>
    </location>
</feature>
<dbReference type="InterPro" id="IPR034294">
    <property type="entry name" value="Aquaporin_transptr"/>
</dbReference>
<dbReference type="PANTHER" id="PTHR45724">
    <property type="entry name" value="AQUAPORIN NIP2-1"/>
    <property type="match status" value="1"/>
</dbReference>
<feature type="transmembrane region" description="Helical" evidence="7">
    <location>
        <begin position="46"/>
        <end position="64"/>
    </location>
</feature>
<comment type="caution">
    <text evidence="8">The sequence shown here is derived from an EMBL/GenBank/DDBJ whole genome shotgun (WGS) entry which is preliminary data.</text>
</comment>
<feature type="transmembrane region" description="Helical" evidence="7">
    <location>
        <begin position="190"/>
        <end position="209"/>
    </location>
</feature>
<dbReference type="CDD" id="cd00333">
    <property type="entry name" value="MIP"/>
    <property type="match status" value="1"/>
</dbReference>
<evidence type="ECO:0000256" key="3">
    <source>
        <dbReference type="ARBA" id="ARBA00022692"/>
    </source>
</evidence>
<evidence type="ECO:0000256" key="6">
    <source>
        <dbReference type="RuleBase" id="RU000477"/>
    </source>
</evidence>
<evidence type="ECO:0000256" key="2">
    <source>
        <dbReference type="ARBA" id="ARBA00022448"/>
    </source>
</evidence>
<evidence type="ECO:0000256" key="4">
    <source>
        <dbReference type="ARBA" id="ARBA00022989"/>
    </source>
</evidence>
<feature type="transmembrane region" description="Helical" evidence="7">
    <location>
        <begin position="229"/>
        <end position="250"/>
    </location>
</feature>
<keyword evidence="2 6" id="KW-0813">Transport</keyword>
<name>A0ABU6SGG3_9FABA</name>
<evidence type="ECO:0000313" key="8">
    <source>
        <dbReference type="EMBL" id="MED6134998.1"/>
    </source>
</evidence>
<dbReference type="InterPro" id="IPR022357">
    <property type="entry name" value="MIP_CS"/>
</dbReference>
<keyword evidence="5 7" id="KW-0472">Membrane</keyword>
<evidence type="ECO:0008006" key="10">
    <source>
        <dbReference type="Google" id="ProtNLM"/>
    </source>
</evidence>
<dbReference type="Gene3D" id="1.20.1080.10">
    <property type="entry name" value="Glycerol uptake facilitator protein"/>
    <property type="match status" value="1"/>
</dbReference>
<dbReference type="InterPro" id="IPR023271">
    <property type="entry name" value="Aquaporin-like"/>
</dbReference>
<keyword evidence="9" id="KW-1185">Reference proteome</keyword>
<sequence>MPADEIKLEEGIGNIGRGTSQSIKENGFCGSPEVVLLIQKVIAETIGTYFLVFLGCCVVVLNGVEESKGMISFPGICVTWGLAVMILIYALGHISGAHFNPAVTVSFAIYRRFPPRQVPLYLAAQVLGSVLASGTLYLLFDVTVDSYFGTVPKGPYIQSLVFEILTSFLLMFVVSAVTSDDRAVGELAGIAVGMTVLVDVFVAGPVSGASMNPARSLGPALVMRIYDGFWIYIIGPFCGAILGASAYNLIRFTEKPLKEIGHNSSFLKSMSKVSSFRM</sequence>
<comment type="similarity">
    <text evidence="6">Belongs to the MIP/aquaporin (TC 1.A.8) family.</text>
</comment>
<protein>
    <recommendedName>
        <fullName evidence="10">Aquaporin NIP-type</fullName>
    </recommendedName>
</protein>
<evidence type="ECO:0000256" key="1">
    <source>
        <dbReference type="ARBA" id="ARBA00004141"/>
    </source>
</evidence>
<evidence type="ECO:0000256" key="7">
    <source>
        <dbReference type="SAM" id="Phobius"/>
    </source>
</evidence>
<feature type="transmembrane region" description="Helical" evidence="7">
    <location>
        <begin position="120"/>
        <end position="140"/>
    </location>
</feature>
<accession>A0ABU6SGG3</accession>
<dbReference type="NCBIfam" id="TIGR00861">
    <property type="entry name" value="MIP"/>
    <property type="match status" value="1"/>
</dbReference>
<comment type="subcellular location">
    <subcellularLocation>
        <location evidence="1">Membrane</location>
        <topology evidence="1">Multi-pass membrane protein</topology>
    </subcellularLocation>
</comment>
<dbReference type="EMBL" id="JASCZI010060653">
    <property type="protein sequence ID" value="MED6134998.1"/>
    <property type="molecule type" value="Genomic_DNA"/>
</dbReference>
<gene>
    <name evidence="8" type="ORF">PIB30_042179</name>
</gene>
<proteinExistence type="inferred from homology"/>
<dbReference type="SUPFAM" id="SSF81338">
    <property type="entry name" value="Aquaporin-like"/>
    <property type="match status" value="1"/>
</dbReference>